<comment type="caution">
    <text evidence="1">The sequence shown here is derived from an EMBL/GenBank/DDBJ whole genome shotgun (WGS) entry which is preliminary data.</text>
</comment>
<evidence type="ECO:0000313" key="1">
    <source>
        <dbReference type="EMBL" id="KGJ75161.1"/>
    </source>
</evidence>
<evidence type="ECO:0000313" key="2">
    <source>
        <dbReference type="EMBL" id="MBB5642965.1"/>
    </source>
</evidence>
<dbReference type="OrthoDB" id="582586at2"/>
<evidence type="ECO:0008006" key="5">
    <source>
        <dbReference type="Google" id="ProtNLM"/>
    </source>
</evidence>
<dbReference type="EMBL" id="JPXF01000036">
    <property type="protein sequence ID" value="KGJ75161.1"/>
    <property type="molecule type" value="Genomic_DNA"/>
</dbReference>
<reference evidence="1 3" key="1">
    <citation type="submission" date="2014-08" db="EMBL/GenBank/DDBJ databases">
        <authorList>
            <person name="Sisinthy S."/>
        </authorList>
    </citation>
    <scope>NUCLEOTIDE SEQUENCE [LARGE SCALE GENOMIC DNA]</scope>
    <source>
        <strain evidence="1 3">RuG17</strain>
    </source>
</reference>
<keyword evidence="3" id="KW-1185">Reference proteome</keyword>
<dbReference type="EMBL" id="JACHBQ010000001">
    <property type="protein sequence ID" value="MBB5642965.1"/>
    <property type="molecule type" value="Genomic_DNA"/>
</dbReference>
<dbReference type="Proteomes" id="UP000029864">
    <property type="component" value="Unassembled WGS sequence"/>
</dbReference>
<evidence type="ECO:0000313" key="3">
    <source>
        <dbReference type="Proteomes" id="UP000029864"/>
    </source>
</evidence>
<dbReference type="SUPFAM" id="SSF54427">
    <property type="entry name" value="NTF2-like"/>
    <property type="match status" value="1"/>
</dbReference>
<dbReference type="STRING" id="1001240.GY21_09980"/>
<proteinExistence type="predicted"/>
<organism evidence="1 3">
    <name type="scientific">Cryobacterium roopkundense</name>
    <dbReference type="NCBI Taxonomy" id="1001240"/>
    <lineage>
        <taxon>Bacteria</taxon>
        <taxon>Bacillati</taxon>
        <taxon>Actinomycetota</taxon>
        <taxon>Actinomycetes</taxon>
        <taxon>Micrococcales</taxon>
        <taxon>Microbacteriaceae</taxon>
        <taxon>Cryobacterium</taxon>
    </lineage>
</organism>
<dbReference type="Proteomes" id="UP000561726">
    <property type="component" value="Unassembled WGS sequence"/>
</dbReference>
<dbReference type="RefSeq" id="WP_035836573.1">
    <property type="nucleotide sequence ID" value="NZ_JACHBQ010000001.1"/>
</dbReference>
<sequence length="124" mass="13626">MTAITDDLPARLLHEEHEGWQALVAGQGADYFQRSMTRDGLLILPGAIIGRDELTGPIVDLAACDDYQVHEPAVIRLGEHAGIVVSRVVVRRGEHLHEYFVSTTYVFDDDGGGWCIAAQQRTLA</sequence>
<protein>
    <recommendedName>
        <fullName evidence="5">DUF4440 domain-containing protein</fullName>
    </recommendedName>
</protein>
<dbReference type="eggNOG" id="ENOG50331T0">
    <property type="taxonomic scope" value="Bacteria"/>
</dbReference>
<dbReference type="AlphaFoldDB" id="A0A099JA64"/>
<reference evidence="2 4" key="2">
    <citation type="submission" date="2020-08" db="EMBL/GenBank/DDBJ databases">
        <title>Sequencing the genomes of 1000 actinobacteria strains.</title>
        <authorList>
            <person name="Klenk H.-P."/>
        </authorList>
    </citation>
    <scope>NUCLEOTIDE SEQUENCE [LARGE SCALE GENOMIC DNA]</scope>
    <source>
        <strain evidence="2 4">DSM 21065</strain>
    </source>
</reference>
<dbReference type="InterPro" id="IPR032710">
    <property type="entry name" value="NTF2-like_dom_sf"/>
</dbReference>
<evidence type="ECO:0000313" key="4">
    <source>
        <dbReference type="Proteomes" id="UP000561726"/>
    </source>
</evidence>
<name>A0A099JA64_9MICO</name>
<accession>A0A099JA64</accession>
<gene>
    <name evidence="2" type="ORF">BJ997_003513</name>
    <name evidence="1" type="ORF">GY21_09980</name>
</gene>